<name>A0A8H2VV87_9HELO</name>
<dbReference type="Proteomes" id="UP000624404">
    <property type="component" value="Unassembled WGS sequence"/>
</dbReference>
<sequence>MSGGCHGPQQLKDRIMQSRVHHEHDQFIETIREDDFCLLASSSYHNADLCGFFKSPARDSYNICYFVHFTSENSNEEVEKWVVRVPLAWHTGAKLGSRQCCYNAEFPYGQLRDLSDEHREHLCTSLVDIHIQLRGSIFLQLGV</sequence>
<reference evidence="1" key="1">
    <citation type="submission" date="2020-10" db="EMBL/GenBank/DDBJ databases">
        <authorList>
            <person name="Kusch S."/>
        </authorList>
    </citation>
    <scope>NUCLEOTIDE SEQUENCE</scope>
    <source>
        <strain evidence="1">SwB9</strain>
    </source>
</reference>
<dbReference type="EMBL" id="CAJHIA010000013">
    <property type="protein sequence ID" value="CAD6444830.1"/>
    <property type="molecule type" value="Genomic_DNA"/>
</dbReference>
<evidence type="ECO:0000313" key="1">
    <source>
        <dbReference type="EMBL" id="CAD6444830.1"/>
    </source>
</evidence>
<evidence type="ECO:0000313" key="2">
    <source>
        <dbReference type="Proteomes" id="UP000624404"/>
    </source>
</evidence>
<dbReference type="AlphaFoldDB" id="A0A8H2VV87"/>
<accession>A0A8H2VV87</accession>
<protein>
    <submittedName>
        <fullName evidence="1">A26cf322-68f1-45ee-8dcc-c245eb767368</fullName>
    </submittedName>
</protein>
<comment type="caution">
    <text evidence="1">The sequence shown here is derived from an EMBL/GenBank/DDBJ whole genome shotgun (WGS) entry which is preliminary data.</text>
</comment>
<proteinExistence type="predicted"/>
<gene>
    <name evidence="1" type="ORF">SCLTRI_LOCUS4622</name>
</gene>
<dbReference type="OrthoDB" id="10003767at2759"/>
<keyword evidence="2" id="KW-1185">Reference proteome</keyword>
<organism evidence="1 2">
    <name type="scientific">Sclerotinia trifoliorum</name>
    <dbReference type="NCBI Taxonomy" id="28548"/>
    <lineage>
        <taxon>Eukaryota</taxon>
        <taxon>Fungi</taxon>
        <taxon>Dikarya</taxon>
        <taxon>Ascomycota</taxon>
        <taxon>Pezizomycotina</taxon>
        <taxon>Leotiomycetes</taxon>
        <taxon>Helotiales</taxon>
        <taxon>Sclerotiniaceae</taxon>
        <taxon>Sclerotinia</taxon>
    </lineage>
</organism>